<feature type="region of interest" description="Disordered" evidence="1">
    <location>
        <begin position="61"/>
        <end position="80"/>
    </location>
</feature>
<feature type="region of interest" description="Disordered" evidence="1">
    <location>
        <begin position="185"/>
        <end position="239"/>
    </location>
</feature>
<dbReference type="EMBL" id="CAJHJG010003820">
    <property type="protein sequence ID" value="CAD6935911.1"/>
    <property type="molecule type" value="Genomic_DNA"/>
</dbReference>
<evidence type="ECO:0000313" key="3">
    <source>
        <dbReference type="EMBL" id="KAE8265107.1"/>
    </source>
</evidence>
<proteinExistence type="predicted"/>
<reference evidence="3" key="1">
    <citation type="submission" date="2016-04" db="EMBL/GenBank/DDBJ databases">
        <authorList>
            <person name="Nguyen H.D."/>
            <person name="Kesanakurti P."/>
            <person name="Cullis J."/>
            <person name="Levesque C.A."/>
            <person name="Hambleton S."/>
        </authorList>
    </citation>
    <scope>NUCLEOTIDE SEQUENCE</scope>
    <source>
        <strain evidence="3">DAOMC 238032</strain>
    </source>
</reference>
<evidence type="ECO:0000313" key="2">
    <source>
        <dbReference type="EMBL" id="CAD6935911.1"/>
    </source>
</evidence>
<feature type="compositionally biased region" description="Acidic residues" evidence="1">
    <location>
        <begin position="351"/>
        <end position="360"/>
    </location>
</feature>
<feature type="compositionally biased region" description="Acidic residues" evidence="1">
    <location>
        <begin position="384"/>
        <end position="400"/>
    </location>
</feature>
<feature type="region of interest" description="Disordered" evidence="1">
    <location>
        <begin position="275"/>
        <end position="297"/>
    </location>
</feature>
<evidence type="ECO:0000256" key="1">
    <source>
        <dbReference type="SAM" id="MobiDB-lite"/>
    </source>
</evidence>
<evidence type="ECO:0000313" key="4">
    <source>
        <dbReference type="Proteomes" id="UP000077671"/>
    </source>
</evidence>
<feature type="compositionally biased region" description="Basic and acidic residues" evidence="1">
    <location>
        <begin position="318"/>
        <end position="327"/>
    </location>
</feature>
<feature type="compositionally biased region" description="Polar residues" evidence="1">
    <location>
        <begin position="185"/>
        <end position="203"/>
    </location>
</feature>
<feature type="region of interest" description="Disordered" evidence="1">
    <location>
        <begin position="318"/>
        <end position="534"/>
    </location>
</feature>
<gene>
    <name evidence="3" type="ORF">A4X03_0g488</name>
    <name evidence="2" type="ORF">JKIAZH3_G7446</name>
</gene>
<dbReference type="AlphaFoldDB" id="A0A177UDJ0"/>
<dbReference type="Proteomes" id="UP000077671">
    <property type="component" value="Unassembled WGS sequence"/>
</dbReference>
<dbReference type="EMBL" id="LWDD02000029">
    <property type="protein sequence ID" value="KAE8265107.1"/>
    <property type="molecule type" value="Genomic_DNA"/>
</dbReference>
<feature type="compositionally biased region" description="Low complexity" evidence="1">
    <location>
        <begin position="519"/>
        <end position="533"/>
    </location>
</feature>
<feature type="compositionally biased region" description="Basic and acidic residues" evidence="1">
    <location>
        <begin position="63"/>
        <end position="80"/>
    </location>
</feature>
<feature type="compositionally biased region" description="Acidic residues" evidence="1">
    <location>
        <begin position="411"/>
        <end position="430"/>
    </location>
</feature>
<organism evidence="3 4">
    <name type="scientific">Tilletia caries</name>
    <name type="common">wheat bunt fungus</name>
    <dbReference type="NCBI Taxonomy" id="13290"/>
    <lineage>
        <taxon>Eukaryota</taxon>
        <taxon>Fungi</taxon>
        <taxon>Dikarya</taxon>
        <taxon>Basidiomycota</taxon>
        <taxon>Ustilaginomycotina</taxon>
        <taxon>Exobasidiomycetes</taxon>
        <taxon>Tilletiales</taxon>
        <taxon>Tilletiaceae</taxon>
        <taxon>Tilletia</taxon>
    </lineage>
</organism>
<sequence length="572" mass="62397">MDTRGGFVLPREGEPQLLPSLHAHSHEGEAPPLPPRPLTDRQQTRLSAYLDEAFGRISRGFLRRHEPRPERADGEAKTKAEEDADWLPTLHSLLAAWASVLGLIARVPPLGSSAPLLVSLLLRATSELTENISGYNLGEHGALHDLDTQLHAALALVDALDSIWADLLRGQAIDQHQARLQLLTTSPEAPPSSDTQYGLSTDPSGRFHHSQVSRRSGPSSLVHSFPPPPSTPFADASTSSSTATSVSALSQTERIRLRNLALLARDRLFRWMRDVLDAPPPPETDDAQDEGGDSHAAMAILGNGPRVAALLAFDERMQRHDDDEAARRPGKRRRLEGEGGGLGGSSAVAREDDDALEEQEREFAELVGAQGDLDSGLPPVRDEPVDEPDDDDDDGVEELEPPTTRTRTTADGEELELEIEVVIDDDDDAPRDEGGGGGDGDALPGEDEGPLEQEHQHYADLFSRKLDPDASDDDDEPHDTDDHRKRTNANLSSDPPSSKDKRQRSGSIDSDDARTVDPSAGAGEESASRASRAVLGQWDLEFSRCFRRTLRLLAEQADRAQERERDRERDGD</sequence>
<comment type="caution">
    <text evidence="3">The sequence shown here is derived from an EMBL/GenBank/DDBJ whole genome shotgun (WGS) entry which is preliminary data.</text>
</comment>
<name>A0A177UDJ0_9BASI</name>
<protein>
    <submittedName>
        <fullName evidence="3">Uncharacterized protein</fullName>
    </submittedName>
</protein>
<feature type="compositionally biased region" description="Basic and acidic residues" evidence="1">
    <location>
        <begin position="452"/>
        <end position="468"/>
    </location>
</feature>
<keyword evidence="5" id="KW-1185">Reference proteome</keyword>
<feature type="compositionally biased region" description="Acidic residues" evidence="1">
    <location>
        <begin position="469"/>
        <end position="479"/>
    </location>
</feature>
<feature type="compositionally biased region" description="Polar residues" evidence="1">
    <location>
        <begin position="213"/>
        <end position="222"/>
    </location>
</feature>
<dbReference type="Proteomes" id="UP000836402">
    <property type="component" value="Unassembled WGS sequence"/>
</dbReference>
<feature type="region of interest" description="Disordered" evidence="1">
    <location>
        <begin position="1"/>
        <end position="44"/>
    </location>
</feature>
<evidence type="ECO:0000313" key="5">
    <source>
        <dbReference type="Proteomes" id="UP000836402"/>
    </source>
</evidence>
<reference evidence="3" key="2">
    <citation type="journal article" date="2019" name="IMA Fungus">
        <title>Genome sequencing and comparison of five Tilletia species to identify candidate genes for the detection of regulated species infecting wheat.</title>
        <authorList>
            <person name="Nguyen H.D.T."/>
            <person name="Sultana T."/>
            <person name="Kesanakurti P."/>
            <person name="Hambleton S."/>
        </authorList>
    </citation>
    <scope>NUCLEOTIDE SEQUENCE</scope>
    <source>
        <strain evidence="3">DAOMC 238032</strain>
    </source>
</reference>
<accession>A0A177UDJ0</accession>
<reference evidence="2" key="3">
    <citation type="submission" date="2020-10" db="EMBL/GenBank/DDBJ databases">
        <authorList>
            <person name="Sedaghatjoo S."/>
        </authorList>
    </citation>
    <scope>NUCLEOTIDE SEQUENCE</scope>
    <source>
        <strain evidence="2">AZH3</strain>
    </source>
</reference>